<evidence type="ECO:0000313" key="1">
    <source>
        <dbReference type="EMBL" id="QDV42250.1"/>
    </source>
</evidence>
<organism evidence="1 2">
    <name type="scientific">Stieleria neptunia</name>
    <dbReference type="NCBI Taxonomy" id="2527979"/>
    <lineage>
        <taxon>Bacteria</taxon>
        <taxon>Pseudomonadati</taxon>
        <taxon>Planctomycetota</taxon>
        <taxon>Planctomycetia</taxon>
        <taxon>Pirellulales</taxon>
        <taxon>Pirellulaceae</taxon>
        <taxon>Stieleria</taxon>
    </lineage>
</organism>
<name>A0A518HN66_9BACT</name>
<dbReference type="AlphaFoldDB" id="A0A518HN66"/>
<gene>
    <name evidence="1" type="ORF">Enr13x_20950</name>
</gene>
<reference evidence="1 2" key="1">
    <citation type="submission" date="2019-03" db="EMBL/GenBank/DDBJ databases">
        <title>Deep-cultivation of Planctomycetes and their phenomic and genomic characterization uncovers novel biology.</title>
        <authorList>
            <person name="Wiegand S."/>
            <person name="Jogler M."/>
            <person name="Boedeker C."/>
            <person name="Pinto D."/>
            <person name="Vollmers J."/>
            <person name="Rivas-Marin E."/>
            <person name="Kohn T."/>
            <person name="Peeters S.H."/>
            <person name="Heuer A."/>
            <person name="Rast P."/>
            <person name="Oberbeckmann S."/>
            <person name="Bunk B."/>
            <person name="Jeske O."/>
            <person name="Meyerdierks A."/>
            <person name="Storesund J.E."/>
            <person name="Kallscheuer N."/>
            <person name="Luecker S."/>
            <person name="Lage O.M."/>
            <person name="Pohl T."/>
            <person name="Merkel B.J."/>
            <person name="Hornburger P."/>
            <person name="Mueller R.-W."/>
            <person name="Bruemmer F."/>
            <person name="Labrenz M."/>
            <person name="Spormann A.M."/>
            <person name="Op den Camp H."/>
            <person name="Overmann J."/>
            <person name="Amann R."/>
            <person name="Jetten M.S.M."/>
            <person name="Mascher T."/>
            <person name="Medema M.H."/>
            <person name="Devos D.P."/>
            <person name="Kaster A.-K."/>
            <person name="Ovreas L."/>
            <person name="Rohde M."/>
            <person name="Galperin M.Y."/>
            <person name="Jogler C."/>
        </authorList>
    </citation>
    <scope>NUCLEOTIDE SEQUENCE [LARGE SCALE GENOMIC DNA]</scope>
    <source>
        <strain evidence="1 2">Enr13</strain>
    </source>
</reference>
<sequence>MKWGSEESAHAYVDINKGPRRIASYVRLMQRTTVNYRCYVIVCENPIDQRTVEDAAHHCRVFPIHYIEPYDLVPIASQPWRQEPAEPA</sequence>
<dbReference type="EMBL" id="CP037423">
    <property type="protein sequence ID" value="QDV42250.1"/>
    <property type="molecule type" value="Genomic_DNA"/>
</dbReference>
<evidence type="ECO:0000313" key="2">
    <source>
        <dbReference type="Proteomes" id="UP000319004"/>
    </source>
</evidence>
<dbReference type="Proteomes" id="UP000319004">
    <property type="component" value="Chromosome"/>
</dbReference>
<proteinExistence type="predicted"/>
<accession>A0A518HN66</accession>
<keyword evidence="2" id="KW-1185">Reference proteome</keyword>
<protein>
    <submittedName>
        <fullName evidence="1">Uncharacterized protein</fullName>
    </submittedName>
</protein>
<dbReference type="KEGG" id="snep:Enr13x_20950"/>